<feature type="domain" description="Pre-C2HC" evidence="3">
    <location>
        <begin position="203"/>
        <end position="271"/>
    </location>
</feature>
<reference evidence="4 5" key="1">
    <citation type="submission" date="2022-12" db="EMBL/GenBank/DDBJ databases">
        <title>Chromosome-level genome assembly of true bugs.</title>
        <authorList>
            <person name="Ma L."/>
            <person name="Li H."/>
        </authorList>
    </citation>
    <scope>NUCLEOTIDE SEQUENCE [LARGE SCALE GENOMIC DNA]</scope>
    <source>
        <strain evidence="4">Lab_2022b</strain>
    </source>
</reference>
<sequence>MAETNQENTVPGEVNHQNLTVFNNDNLNSTNINLKNKRRNSSNQMDMVHVNKKKNKTRLRRVPLSLEDLSNLSQPRPSTSAATPPSFCTPNPYSILTPNEGEADSDANNDSNQSKTAKPPPIYINNLTNYASFCATLSSILGPNSFECKSRINNIMLLTKTIDGYRAAIRYLSTQDMEYHTYQIKSEKAFRVVLRHLHHTIDTSLIKEELEQLGYKVRSVTNVRHPVTKTALPLFFVDLEPSDKNKEIFTLRSLVYSRITVEEPHKTIEIIQCKRCQQYGHSRTYCNHQPRCVRCGQLHPSSACQKPREDPPTCALCQGNHPANYKGCITHKELQRLRKRNFMNKNPGYQHTPAPSVTQANFPPLQSSHQQSSTQQPQANSTSSHHHPNLPTFATVAGSPAPQPAFTPFSSPSSPISTDLTTLLSSFISDFKNLITPLISLLTSLLNLTWSEFLTTQDRIEEQQYSDDHIGDYDQVNEAQREDFEQIYFGLKARMLSMTQSTHPHQPTVSAQPVQPSISLPPIQLPTFSGDYESWPLFYETFSADIHNDPRIPEIKKIQYLVSALKSEALDLIAHLNLTTQNYQIAWDLLKESYDNKRLIIKSHVSKLFELKRVSKETSTSLKELLNNLNKHLRALKSLGEPVDSWDSLIIHLATSKLDSKTLRSWESTIKSSIPPTYAQFETFLRERCNMLEAVEGSIHSNAASENKLQDLNKTHQKNKPHCFINLTSNHNYSNSKIKFDEGRINPTNNNKRKFRKFHCALCKSNNHNIYRCFRFLPEPANSRLRKVKELQLCVNCLKTHKGDCSSKHSCKICGEKHNTLLHQDNIRKDTSDPEKPSTSAAQGVSLFVEKDSLDQSNKQNNVILATAIVTIQDSTGQSHQCRALLDSGSQLNLITDRLCQALRLAKQEFYCPVTVINGATASLKHATHVRLQSRADSNFSLDLSCSVISKITNNLPSNFIDISDWHIPPNILLSDQQFNCPSEIDLLIENEDTEDIKVSSGHEEEEEDITENPQNKNGEYHPRGPSQDSATSRQEKVLSSFESSFKNYTTMSDTNESTSFNIKNILLEVKSNLEKNSQDMAEIKNSLIKMNANLDKLTADILQLKNENKVLNDIVKKQESEIKFLRNLERENNLIIYNVEEPENESYNDLEESIIKVIGLKIETGIDSTDIVKVKRLGKPSAGKVRPILVKLASYKSKLLILNNGKKLADTKYGIAQDLSPEVRETRKKLIPFLKKARETENEAVIRGRKLLVNGRAFTLEELNLELETNYKRQLSGSEGLSEKDNLVKDNQSERSVRSSTRNRRIGQTVDKKDAALRNWLHGTQQGKRREVDKAKSISKQQ</sequence>
<protein>
    <recommendedName>
        <fullName evidence="3">Pre-C2HC domain-containing protein</fullName>
    </recommendedName>
</protein>
<feature type="compositionally biased region" description="Low complexity" evidence="2">
    <location>
        <begin position="23"/>
        <end position="34"/>
    </location>
</feature>
<gene>
    <name evidence="4" type="ORF">O3M35_003293</name>
</gene>
<evidence type="ECO:0000259" key="3">
    <source>
        <dbReference type="SMART" id="SM00596"/>
    </source>
</evidence>
<dbReference type="InterPro" id="IPR005312">
    <property type="entry name" value="DUF1759"/>
</dbReference>
<feature type="compositionally biased region" description="Basic and acidic residues" evidence="2">
    <location>
        <begin position="1282"/>
        <end position="1298"/>
    </location>
</feature>
<dbReference type="GO" id="GO:0004190">
    <property type="term" value="F:aspartic-type endopeptidase activity"/>
    <property type="evidence" value="ECO:0007669"/>
    <property type="project" value="InterPro"/>
</dbReference>
<evidence type="ECO:0000313" key="5">
    <source>
        <dbReference type="Proteomes" id="UP001461498"/>
    </source>
</evidence>
<dbReference type="Proteomes" id="UP001461498">
    <property type="component" value="Unassembled WGS sequence"/>
</dbReference>
<accession>A0AAW1CJM9</accession>
<dbReference type="Gene3D" id="3.30.70.1820">
    <property type="entry name" value="L1 transposable element, RRM domain"/>
    <property type="match status" value="1"/>
</dbReference>
<feature type="region of interest" description="Disordered" evidence="2">
    <location>
        <begin position="997"/>
        <end position="1037"/>
    </location>
</feature>
<organism evidence="4 5">
    <name type="scientific">Rhynocoris fuscipes</name>
    <dbReference type="NCBI Taxonomy" id="488301"/>
    <lineage>
        <taxon>Eukaryota</taxon>
        <taxon>Metazoa</taxon>
        <taxon>Ecdysozoa</taxon>
        <taxon>Arthropoda</taxon>
        <taxon>Hexapoda</taxon>
        <taxon>Insecta</taxon>
        <taxon>Pterygota</taxon>
        <taxon>Neoptera</taxon>
        <taxon>Paraneoptera</taxon>
        <taxon>Hemiptera</taxon>
        <taxon>Heteroptera</taxon>
        <taxon>Panheteroptera</taxon>
        <taxon>Cimicomorpha</taxon>
        <taxon>Reduviidae</taxon>
        <taxon>Harpactorinae</taxon>
        <taxon>Harpactorini</taxon>
        <taxon>Rhynocoris</taxon>
    </lineage>
</organism>
<dbReference type="SMART" id="SM00596">
    <property type="entry name" value="PRE_C2HC"/>
    <property type="match status" value="1"/>
</dbReference>
<dbReference type="EMBL" id="JAPXFL010000012">
    <property type="protein sequence ID" value="KAK9498721.1"/>
    <property type="molecule type" value="Genomic_DNA"/>
</dbReference>
<name>A0AAW1CJM9_9HEMI</name>
<feature type="region of interest" description="Disordered" evidence="2">
    <location>
        <begin position="343"/>
        <end position="412"/>
    </location>
</feature>
<dbReference type="Pfam" id="PF07530">
    <property type="entry name" value="PRE_C2HC"/>
    <property type="match status" value="1"/>
</dbReference>
<dbReference type="GO" id="GO:0006508">
    <property type="term" value="P:proteolysis"/>
    <property type="evidence" value="ECO:0007669"/>
    <property type="project" value="InterPro"/>
</dbReference>
<feature type="coiled-coil region" evidence="1">
    <location>
        <begin position="1081"/>
        <end position="1129"/>
    </location>
</feature>
<feature type="compositionally biased region" description="Low complexity" evidence="2">
    <location>
        <begin position="77"/>
        <end position="86"/>
    </location>
</feature>
<dbReference type="PANTHER" id="PTHR47331:SF5">
    <property type="entry name" value="RIBONUCLEASE H"/>
    <property type="match status" value="1"/>
</dbReference>
<keyword evidence="1" id="KW-0175">Coiled coil</keyword>
<evidence type="ECO:0000256" key="2">
    <source>
        <dbReference type="SAM" id="MobiDB-lite"/>
    </source>
</evidence>
<dbReference type="PROSITE" id="PS00141">
    <property type="entry name" value="ASP_PROTEASE"/>
    <property type="match status" value="1"/>
</dbReference>
<keyword evidence="5" id="KW-1185">Reference proteome</keyword>
<dbReference type="InterPro" id="IPR001969">
    <property type="entry name" value="Aspartic_peptidase_AS"/>
</dbReference>
<feature type="region of interest" description="Disordered" evidence="2">
    <location>
        <begin position="1275"/>
        <end position="1343"/>
    </location>
</feature>
<feature type="compositionally biased region" description="Polar residues" evidence="2">
    <location>
        <begin position="343"/>
        <end position="365"/>
    </location>
</feature>
<evidence type="ECO:0000256" key="1">
    <source>
        <dbReference type="SAM" id="Coils"/>
    </source>
</evidence>
<dbReference type="PANTHER" id="PTHR47331">
    <property type="entry name" value="PHD-TYPE DOMAIN-CONTAINING PROTEIN"/>
    <property type="match status" value="1"/>
</dbReference>
<evidence type="ECO:0000313" key="4">
    <source>
        <dbReference type="EMBL" id="KAK9498721.1"/>
    </source>
</evidence>
<feature type="compositionally biased region" description="Basic residues" evidence="2">
    <location>
        <begin position="50"/>
        <end position="61"/>
    </location>
</feature>
<dbReference type="InterPro" id="IPR006579">
    <property type="entry name" value="Pre_C2HC_dom"/>
</dbReference>
<feature type="region of interest" description="Disordered" evidence="2">
    <location>
        <begin position="23"/>
        <end position="120"/>
    </location>
</feature>
<feature type="compositionally biased region" description="Polar residues" evidence="2">
    <location>
        <begin position="88"/>
        <end position="97"/>
    </location>
</feature>
<comment type="caution">
    <text evidence="4">The sequence shown here is derived from an EMBL/GenBank/DDBJ whole genome shotgun (WGS) entry which is preliminary data.</text>
</comment>
<dbReference type="Pfam" id="PF03564">
    <property type="entry name" value="DUF1759"/>
    <property type="match status" value="1"/>
</dbReference>
<proteinExistence type="predicted"/>
<feature type="compositionally biased region" description="Low complexity" evidence="2">
    <location>
        <begin position="366"/>
        <end position="383"/>
    </location>
</feature>